<feature type="non-terminal residue" evidence="7">
    <location>
        <position position="87"/>
    </location>
</feature>
<organism evidence="7">
    <name type="scientific">Streptomyces sp. SID7499</name>
    <dbReference type="NCBI Taxonomy" id="2706086"/>
    <lineage>
        <taxon>Bacteria</taxon>
        <taxon>Bacillati</taxon>
        <taxon>Actinomycetota</taxon>
        <taxon>Actinomycetes</taxon>
        <taxon>Kitasatosporales</taxon>
        <taxon>Streptomycetaceae</taxon>
        <taxon>Streptomyces</taxon>
    </lineage>
</organism>
<dbReference type="EMBL" id="JAAGMN010004222">
    <property type="protein sequence ID" value="NEE12819.1"/>
    <property type="molecule type" value="Genomic_DNA"/>
</dbReference>
<evidence type="ECO:0000313" key="7">
    <source>
        <dbReference type="EMBL" id="NEE12819.1"/>
    </source>
</evidence>
<evidence type="ECO:0000256" key="6">
    <source>
        <dbReference type="SAM" id="MobiDB-lite"/>
    </source>
</evidence>
<keyword evidence="3" id="KW-0547">Nucleotide-binding</keyword>
<dbReference type="AlphaFoldDB" id="A0A6G3X4T7"/>
<dbReference type="InterPro" id="IPR027417">
    <property type="entry name" value="P-loop_NTPase"/>
</dbReference>
<dbReference type="GO" id="GO:0005524">
    <property type="term" value="F:ATP binding"/>
    <property type="evidence" value="ECO:0007669"/>
    <property type="project" value="UniProtKB-KW"/>
</dbReference>
<evidence type="ECO:0000256" key="3">
    <source>
        <dbReference type="ARBA" id="ARBA00022741"/>
    </source>
</evidence>
<keyword evidence="4 7" id="KW-0067">ATP-binding</keyword>
<evidence type="ECO:0000256" key="4">
    <source>
        <dbReference type="ARBA" id="ARBA00022840"/>
    </source>
</evidence>
<reference evidence="7" key="1">
    <citation type="submission" date="2020-01" db="EMBL/GenBank/DDBJ databases">
        <title>Insect and environment-associated Actinomycetes.</title>
        <authorList>
            <person name="Currrie C."/>
            <person name="Chevrette M."/>
            <person name="Carlson C."/>
            <person name="Stubbendieck R."/>
            <person name="Wendt-Pienkowski E."/>
        </authorList>
    </citation>
    <scope>NUCLEOTIDE SEQUENCE</scope>
    <source>
        <strain evidence="7">SID7499</strain>
    </source>
</reference>
<dbReference type="PANTHER" id="PTHR42711:SF1">
    <property type="entry name" value="ABC-TRANSPORT PROTEIN, ATP-BINDING COMPONENT"/>
    <property type="match status" value="1"/>
</dbReference>
<evidence type="ECO:0000256" key="2">
    <source>
        <dbReference type="ARBA" id="ARBA00022448"/>
    </source>
</evidence>
<dbReference type="GO" id="GO:0005886">
    <property type="term" value="C:plasma membrane"/>
    <property type="evidence" value="ECO:0007669"/>
    <property type="project" value="UniProtKB-SubCell"/>
</dbReference>
<feature type="region of interest" description="Disordered" evidence="6">
    <location>
        <begin position="1"/>
        <end position="33"/>
    </location>
</feature>
<evidence type="ECO:0000256" key="5">
    <source>
        <dbReference type="ARBA" id="ARBA00023251"/>
    </source>
</evidence>
<comment type="subcellular location">
    <subcellularLocation>
        <location evidence="1">Cell membrane</location>
        <topology evidence="1">Peripheral membrane protein</topology>
    </subcellularLocation>
</comment>
<gene>
    <name evidence="7" type="ORF">G3M58_41005</name>
</gene>
<keyword evidence="5" id="KW-0046">Antibiotic resistance</keyword>
<dbReference type="InterPro" id="IPR050763">
    <property type="entry name" value="ABC_transporter_ATP-binding"/>
</dbReference>
<sequence>MGDGTGVGTGTGAGVDTGVGAAAGPATGTGGDGFITLDGVEKVFQVRRRTGLLRRERREVRAVDGISFRVARGEMVGYIGPNGAGKS</sequence>
<evidence type="ECO:0000256" key="1">
    <source>
        <dbReference type="ARBA" id="ARBA00004202"/>
    </source>
</evidence>
<protein>
    <submittedName>
        <fullName evidence="7">Methionine ABC transporter ATP-binding protein</fullName>
    </submittedName>
</protein>
<feature type="compositionally biased region" description="Gly residues" evidence="6">
    <location>
        <begin position="1"/>
        <end position="17"/>
    </location>
</feature>
<name>A0A6G3X4T7_9ACTN</name>
<accession>A0A6G3X4T7</accession>
<dbReference type="PANTHER" id="PTHR42711">
    <property type="entry name" value="ABC TRANSPORTER ATP-BINDING PROTEIN"/>
    <property type="match status" value="1"/>
</dbReference>
<proteinExistence type="predicted"/>
<dbReference type="GO" id="GO:0046677">
    <property type="term" value="P:response to antibiotic"/>
    <property type="evidence" value="ECO:0007669"/>
    <property type="project" value="UniProtKB-KW"/>
</dbReference>
<dbReference type="Gene3D" id="3.40.50.300">
    <property type="entry name" value="P-loop containing nucleotide triphosphate hydrolases"/>
    <property type="match status" value="1"/>
</dbReference>
<comment type="caution">
    <text evidence="7">The sequence shown here is derived from an EMBL/GenBank/DDBJ whole genome shotgun (WGS) entry which is preliminary data.</text>
</comment>
<keyword evidence="2" id="KW-0813">Transport</keyword>
<dbReference type="SUPFAM" id="SSF52540">
    <property type="entry name" value="P-loop containing nucleoside triphosphate hydrolases"/>
    <property type="match status" value="1"/>
</dbReference>